<dbReference type="GO" id="GO:0004497">
    <property type="term" value="F:monooxygenase activity"/>
    <property type="evidence" value="ECO:0007669"/>
    <property type="project" value="UniProtKB-KW"/>
</dbReference>
<dbReference type="STRING" id="1520.LF65_05105"/>
<dbReference type="InterPro" id="IPR050744">
    <property type="entry name" value="AI-2_Isomerase_LsrG"/>
</dbReference>
<organism evidence="2 4">
    <name type="scientific">Clostridium beijerinckii</name>
    <name type="common">Clostridium MP</name>
    <dbReference type="NCBI Taxonomy" id="1520"/>
    <lineage>
        <taxon>Bacteria</taxon>
        <taxon>Bacillati</taxon>
        <taxon>Bacillota</taxon>
        <taxon>Clostridia</taxon>
        <taxon>Eubacteriales</taxon>
        <taxon>Clostridiaceae</taxon>
        <taxon>Clostridium</taxon>
    </lineage>
</organism>
<keyword evidence="2" id="KW-0560">Oxidoreductase</keyword>
<evidence type="ECO:0000313" key="2">
    <source>
        <dbReference type="EMBL" id="AJH01631.2"/>
    </source>
</evidence>
<dbReference type="OrthoDB" id="287932at2"/>
<reference evidence="2" key="2">
    <citation type="submission" date="2016-02" db="EMBL/GenBank/DDBJ databases">
        <title>Genome sequence of Clostridium beijerinckii strain 59B.</title>
        <authorList>
            <person name="Little G.T."/>
            <person name="Minton N.P."/>
        </authorList>
    </citation>
    <scope>NUCLEOTIDE SEQUENCE</scope>
    <source>
        <strain evidence="2">NCIMB 14988</strain>
    </source>
</reference>
<protein>
    <submittedName>
        <fullName evidence="2">Antibiotic biosynthesis monooxygenase</fullName>
    </submittedName>
    <submittedName>
        <fullName evidence="3">Quinol monooxygenase YgiN</fullName>
    </submittedName>
</protein>
<evidence type="ECO:0000259" key="1">
    <source>
        <dbReference type="PROSITE" id="PS51725"/>
    </source>
</evidence>
<name>A0A0B5QL57_CLOBE</name>
<reference evidence="3" key="3">
    <citation type="submission" date="2020-05" db="EMBL/GenBank/DDBJ databases">
        <title>Genomic insights into acetone-butanol-ethanol (ABE) fermentation by sequencing solventogenic clostridia strains.</title>
        <authorList>
            <person name="Brown S."/>
        </authorList>
    </citation>
    <scope>NUCLEOTIDE SEQUENCE</scope>
    <source>
        <strain evidence="3">DJ126</strain>
    </source>
</reference>
<dbReference type="InterPro" id="IPR011008">
    <property type="entry name" value="Dimeric_a/b-barrel"/>
</dbReference>
<evidence type="ECO:0000313" key="3">
    <source>
        <dbReference type="EMBL" id="NRV09543.1"/>
    </source>
</evidence>
<dbReference type="PROSITE" id="PS51725">
    <property type="entry name" value="ABM"/>
    <property type="match status" value="1"/>
</dbReference>
<sequence>MIKIVAKSVIKDDKIETFIQLTKELIEKSRQEQGCISYALFQDINNPCIVSFVEDWQDQEAINLHNNSEHFKRIVPLLGELRASKGEVNLYREV</sequence>
<keyword evidence="2" id="KW-0503">Monooxygenase</keyword>
<dbReference type="EMBL" id="JABSXK010000001">
    <property type="protein sequence ID" value="NRV09543.1"/>
    <property type="molecule type" value="Genomic_DNA"/>
</dbReference>
<evidence type="ECO:0000313" key="4">
    <source>
        <dbReference type="Proteomes" id="UP000031866"/>
    </source>
</evidence>
<dbReference type="KEGG" id="cbei:LF65_05105"/>
<feature type="domain" description="ABM" evidence="1">
    <location>
        <begin position="2"/>
        <end position="90"/>
    </location>
</feature>
<dbReference type="PANTHER" id="PTHR33336:SF15">
    <property type="entry name" value="ABM DOMAIN-CONTAINING PROTEIN"/>
    <property type="match status" value="1"/>
</dbReference>
<dbReference type="SUPFAM" id="SSF54909">
    <property type="entry name" value="Dimeric alpha+beta barrel"/>
    <property type="match status" value="1"/>
</dbReference>
<dbReference type="PANTHER" id="PTHR33336">
    <property type="entry name" value="QUINOL MONOOXYGENASE YGIN-RELATED"/>
    <property type="match status" value="1"/>
</dbReference>
<dbReference type="InterPro" id="IPR007138">
    <property type="entry name" value="ABM_dom"/>
</dbReference>
<dbReference type="Proteomes" id="UP000031866">
    <property type="component" value="Chromosome"/>
</dbReference>
<dbReference type="Gene3D" id="3.30.70.100">
    <property type="match status" value="1"/>
</dbReference>
<dbReference type="AlphaFoldDB" id="A0A0B5QL57"/>
<gene>
    <name evidence="3" type="ORF">DFH45_002506</name>
    <name evidence="2" type="ORF">LF65_05105</name>
</gene>
<dbReference type="Proteomes" id="UP000821656">
    <property type="component" value="Unassembled WGS sequence"/>
</dbReference>
<dbReference type="Pfam" id="PF03992">
    <property type="entry name" value="ABM"/>
    <property type="match status" value="1"/>
</dbReference>
<dbReference type="RefSeq" id="WP_017211213.1">
    <property type="nucleotide sequence ID" value="NZ_CP010086.2"/>
</dbReference>
<accession>A0A0B5QL57</accession>
<reference evidence="4" key="1">
    <citation type="submission" date="2014-12" db="EMBL/GenBank/DDBJ databases">
        <title>Genome sequence of Clostridium beijerinckii strain 59B.</title>
        <authorList>
            <person name="Little G.T."/>
            <person name="Minton N.P."/>
        </authorList>
    </citation>
    <scope>NUCLEOTIDE SEQUENCE [LARGE SCALE GENOMIC DNA]</scope>
    <source>
        <strain evidence="4">59B</strain>
    </source>
</reference>
<proteinExistence type="predicted"/>
<dbReference type="EMBL" id="CP010086">
    <property type="protein sequence ID" value="AJH01631.2"/>
    <property type="molecule type" value="Genomic_DNA"/>
</dbReference>